<proteinExistence type="predicted"/>
<dbReference type="AlphaFoldDB" id="A0A0G1W3V0"/>
<accession>A0A0G1W3V0</accession>
<organism evidence="1 2">
    <name type="scientific">Candidatus Gottesmanbacteria bacterium GW2011_GWB1_49_7</name>
    <dbReference type="NCBI Taxonomy" id="1618448"/>
    <lineage>
        <taxon>Bacteria</taxon>
        <taxon>Candidatus Gottesmaniibacteriota</taxon>
    </lineage>
</organism>
<evidence type="ECO:0000313" key="2">
    <source>
        <dbReference type="Proteomes" id="UP000034588"/>
    </source>
</evidence>
<comment type="caution">
    <text evidence="1">The sequence shown here is derived from an EMBL/GenBank/DDBJ whole genome shotgun (WGS) entry which is preliminary data.</text>
</comment>
<evidence type="ECO:0000313" key="1">
    <source>
        <dbReference type="EMBL" id="KKW13245.1"/>
    </source>
</evidence>
<dbReference type="Proteomes" id="UP000034588">
    <property type="component" value="Unassembled WGS sequence"/>
</dbReference>
<sequence length="75" mass="8577">MKKYTLSLAASFTHQPEHPERTATKSLPLSSSMDVVYQVWPNRKSMAKTIRMQQQREPRGGDWYSVVSLSDGEGY</sequence>
<gene>
    <name evidence="1" type="ORF">UY48_C0003G0067</name>
</gene>
<name>A0A0G1W3V0_9BACT</name>
<protein>
    <submittedName>
        <fullName evidence="1">Uncharacterized protein</fullName>
    </submittedName>
</protein>
<reference evidence="1 2" key="1">
    <citation type="journal article" date="2015" name="Nature">
        <title>rRNA introns, odd ribosomes, and small enigmatic genomes across a large radiation of phyla.</title>
        <authorList>
            <person name="Brown C.T."/>
            <person name="Hug L.A."/>
            <person name="Thomas B.C."/>
            <person name="Sharon I."/>
            <person name="Castelle C.J."/>
            <person name="Singh A."/>
            <person name="Wilkins M.J."/>
            <person name="Williams K.H."/>
            <person name="Banfield J.F."/>
        </authorList>
    </citation>
    <scope>NUCLEOTIDE SEQUENCE [LARGE SCALE GENOMIC DNA]</scope>
</reference>
<dbReference type="EMBL" id="LCQD01000003">
    <property type="protein sequence ID" value="KKW13245.1"/>
    <property type="molecule type" value="Genomic_DNA"/>
</dbReference>